<dbReference type="RefSeq" id="WP_323983342.1">
    <property type="nucleotide sequence ID" value="NZ_JAYKBW010000007.1"/>
</dbReference>
<proteinExistence type="predicted"/>
<comment type="caution">
    <text evidence="1">The sequence shown here is derived from an EMBL/GenBank/DDBJ whole genome shotgun (WGS) entry which is preliminary data.</text>
</comment>
<dbReference type="PROSITE" id="PS51257">
    <property type="entry name" value="PROKAR_LIPOPROTEIN"/>
    <property type="match status" value="1"/>
</dbReference>
<dbReference type="EMBL" id="JAYKBW010000007">
    <property type="protein sequence ID" value="MEB3075066.1"/>
    <property type="molecule type" value="Genomic_DNA"/>
</dbReference>
<gene>
    <name evidence="1" type="ORF">VJJ08_07120</name>
</gene>
<evidence type="ECO:0000313" key="1">
    <source>
        <dbReference type="EMBL" id="MEB3075066.1"/>
    </source>
</evidence>
<protein>
    <recommendedName>
        <fullName evidence="3">Lipoprotein</fullName>
    </recommendedName>
</protein>
<name>A0ABU5ZC49_9FLAO</name>
<evidence type="ECO:0008006" key="3">
    <source>
        <dbReference type="Google" id="ProtNLM"/>
    </source>
</evidence>
<accession>A0ABU5ZC49</accession>
<reference evidence="1 2" key="1">
    <citation type="submission" date="2023-12" db="EMBL/GenBank/DDBJ databases">
        <title>Genomic sequences of Capnocytophaga and Parvimonas strains.</title>
        <authorList>
            <person name="Watt R.M."/>
            <person name="Wang M."/>
            <person name="Yang T."/>
            <person name="Tong W.M."/>
        </authorList>
    </citation>
    <scope>NUCLEOTIDE SEQUENCE [LARGE SCALE GENOMIC DNA]</scope>
    <source>
        <strain evidence="1 2">CCUG 13096</strain>
    </source>
</reference>
<sequence length="158" mass="18108">MKKHFYLLVVPILWAIVMGSCTSMDCSHEPYYFTIVVKKGSPEYSLFLKDSLIDKEVIRLFKSGNVDKPYPISVKFGDMWGNSSLRNKDLFITTDFEGDFFTGHREVLYLKNRTKTYTLEILGTVEATHCGDYSELKEAFVNGVRQADSITGRQIIKL</sequence>
<organism evidence="1 2">
    <name type="scientific">Capnocytophaga gingivalis</name>
    <dbReference type="NCBI Taxonomy" id="1017"/>
    <lineage>
        <taxon>Bacteria</taxon>
        <taxon>Pseudomonadati</taxon>
        <taxon>Bacteroidota</taxon>
        <taxon>Flavobacteriia</taxon>
        <taxon>Flavobacteriales</taxon>
        <taxon>Flavobacteriaceae</taxon>
        <taxon>Capnocytophaga</taxon>
    </lineage>
</organism>
<dbReference type="Proteomes" id="UP001311730">
    <property type="component" value="Unassembled WGS sequence"/>
</dbReference>
<keyword evidence="2" id="KW-1185">Reference proteome</keyword>
<evidence type="ECO:0000313" key="2">
    <source>
        <dbReference type="Proteomes" id="UP001311730"/>
    </source>
</evidence>